<feature type="binding site" evidence="6 7">
    <location>
        <position position="292"/>
    </location>
    <ligand>
        <name>Zn(2+)</name>
        <dbReference type="ChEBI" id="CHEBI:29105"/>
    </ligand>
</feature>
<keyword evidence="4 6" id="KW-0479">Metal-binding</keyword>
<feature type="domain" description="Hcy-binding" evidence="8">
    <location>
        <begin position="3"/>
        <end position="306"/>
    </location>
</feature>
<dbReference type="Gene3D" id="3.20.20.330">
    <property type="entry name" value="Homocysteine-binding-like domain"/>
    <property type="match status" value="1"/>
</dbReference>
<dbReference type="PANTHER" id="PTHR46120:SF4">
    <property type="entry name" value="HCY-BINDING DOMAIN-CONTAINING PROTEIN"/>
    <property type="match status" value="1"/>
</dbReference>
<dbReference type="PANTHER" id="PTHR46120">
    <property type="entry name" value="BETAINE--HOMOCYSTEINE S-METHYLTRANSFERASE 1"/>
    <property type="match status" value="1"/>
</dbReference>
<organism evidence="9 10">
    <name type="scientific">Meganyctiphanes norvegica</name>
    <name type="common">Northern krill</name>
    <name type="synonym">Thysanopoda norvegica</name>
    <dbReference type="NCBI Taxonomy" id="48144"/>
    <lineage>
        <taxon>Eukaryota</taxon>
        <taxon>Metazoa</taxon>
        <taxon>Ecdysozoa</taxon>
        <taxon>Arthropoda</taxon>
        <taxon>Crustacea</taxon>
        <taxon>Multicrustacea</taxon>
        <taxon>Malacostraca</taxon>
        <taxon>Eumalacostraca</taxon>
        <taxon>Eucarida</taxon>
        <taxon>Euphausiacea</taxon>
        <taxon>Euphausiidae</taxon>
        <taxon>Meganyctiphanes</taxon>
    </lineage>
</organism>
<evidence type="ECO:0000259" key="8">
    <source>
        <dbReference type="PROSITE" id="PS50970"/>
    </source>
</evidence>
<feature type="binding site" evidence="6 7">
    <location>
        <position position="291"/>
    </location>
    <ligand>
        <name>Zn(2+)</name>
        <dbReference type="ChEBI" id="CHEBI:29105"/>
    </ligand>
</feature>
<evidence type="ECO:0000256" key="6">
    <source>
        <dbReference type="PIRSR" id="PIRSR037505-2"/>
    </source>
</evidence>
<evidence type="ECO:0000256" key="5">
    <source>
        <dbReference type="ARBA" id="ARBA00022833"/>
    </source>
</evidence>
<evidence type="ECO:0000313" key="10">
    <source>
        <dbReference type="Proteomes" id="UP001497623"/>
    </source>
</evidence>
<dbReference type="SUPFAM" id="SSF82282">
    <property type="entry name" value="Homocysteine S-methyltransferase"/>
    <property type="match status" value="1"/>
</dbReference>
<dbReference type="GO" id="GO:0032259">
    <property type="term" value="P:methylation"/>
    <property type="evidence" value="ECO:0007669"/>
    <property type="project" value="UniProtKB-KW"/>
</dbReference>
<accession>A0AAV2RW08</accession>
<evidence type="ECO:0000256" key="7">
    <source>
        <dbReference type="PROSITE-ProRule" id="PRU00333"/>
    </source>
</evidence>
<dbReference type="GO" id="GO:0009086">
    <property type="term" value="P:methionine biosynthetic process"/>
    <property type="evidence" value="ECO:0007669"/>
    <property type="project" value="InterPro"/>
</dbReference>
<dbReference type="GO" id="GO:0008270">
    <property type="term" value="F:zinc ion binding"/>
    <property type="evidence" value="ECO:0007669"/>
    <property type="project" value="InterPro"/>
</dbReference>
<evidence type="ECO:0000256" key="3">
    <source>
        <dbReference type="ARBA" id="ARBA00022679"/>
    </source>
</evidence>
<dbReference type="PROSITE" id="PS50970">
    <property type="entry name" value="HCY"/>
    <property type="match status" value="1"/>
</dbReference>
<dbReference type="Proteomes" id="UP001497623">
    <property type="component" value="Unassembled WGS sequence"/>
</dbReference>
<name>A0AAV2RW08_MEGNR</name>
<dbReference type="GO" id="GO:0047150">
    <property type="term" value="F:betaine-homocysteine S-methyltransferase activity"/>
    <property type="evidence" value="ECO:0007669"/>
    <property type="project" value="TreeGrafter"/>
</dbReference>
<protein>
    <recommendedName>
        <fullName evidence="8">Hcy-binding domain-containing protein</fullName>
    </recommendedName>
</protein>
<keyword evidence="5 6" id="KW-0862">Zinc</keyword>
<gene>
    <name evidence="9" type="ORF">MNOR_LOCUS29287</name>
</gene>
<evidence type="ECO:0000313" key="9">
    <source>
        <dbReference type="EMBL" id="CAL4143434.1"/>
    </source>
</evidence>
<dbReference type="InterPro" id="IPR036589">
    <property type="entry name" value="HCY_dom_sf"/>
</dbReference>
<reference evidence="9 10" key="1">
    <citation type="submission" date="2024-05" db="EMBL/GenBank/DDBJ databases">
        <authorList>
            <person name="Wallberg A."/>
        </authorList>
    </citation>
    <scope>NUCLEOTIDE SEQUENCE [LARGE SCALE GENOMIC DNA]</scope>
</reference>
<dbReference type="Pfam" id="PF02574">
    <property type="entry name" value="S-methyl_trans"/>
    <property type="match status" value="1"/>
</dbReference>
<comment type="cofactor">
    <cofactor evidence="6">
        <name>Zn(2+)</name>
        <dbReference type="ChEBI" id="CHEBI:29105"/>
    </cofactor>
    <text evidence="6">Binds 1 zinc ion per subunit.</text>
</comment>
<sequence>MGKKGILERLRAGVVVGDGSFCFVLEKRGYVLGGPYTPEAVVEHPEAVRQLHREYLRAGADVMQTNTFYSSDDKLNHRGREIGKTITCKDINNAASRLACEVAAEGDALVAGSVSQVPSYKEGKDKDHCQKEYAKQLITFTEHKVDFIICEFFQNCEEIEWAIEESKKSGLPVAASMCIGEKGDEKGTSLGECAVRMALAGADVVGLNCMFDPKMSLVNMRVMKAALDRVGLSPFLMTQPNCFWTTGCGEQGWVECPEYPFAMETRLLNRFDVQKYAREAYDLGVRYIGGCCGFEPYHVRAIAEELAKEHGGMLPPASEKHDIKALAFSANPYVNVRANKEYWQNIIPHSGRNQPPTYDITKKK</sequence>
<comment type="pathway">
    <text evidence="1">Amino-acid biosynthesis; L-methionine biosynthesis via de novo pathway; L-methionine from L-homocysteine (BhmT route): step 1/1.</text>
</comment>
<dbReference type="InterPro" id="IPR017226">
    <property type="entry name" value="BHMT-like"/>
</dbReference>
<dbReference type="EMBL" id="CAXKWB010033649">
    <property type="protein sequence ID" value="CAL4143434.1"/>
    <property type="molecule type" value="Genomic_DNA"/>
</dbReference>
<dbReference type="AlphaFoldDB" id="A0AAV2RW08"/>
<keyword evidence="10" id="KW-1185">Reference proteome</keyword>
<evidence type="ECO:0000256" key="2">
    <source>
        <dbReference type="ARBA" id="ARBA00022603"/>
    </source>
</evidence>
<comment type="caution">
    <text evidence="9">The sequence shown here is derived from an EMBL/GenBank/DDBJ whole genome shotgun (WGS) entry which is preliminary data.</text>
</comment>
<dbReference type="InterPro" id="IPR003726">
    <property type="entry name" value="HCY_dom"/>
</dbReference>
<keyword evidence="2 7" id="KW-0489">Methyltransferase</keyword>
<evidence type="ECO:0000256" key="4">
    <source>
        <dbReference type="ARBA" id="ARBA00022723"/>
    </source>
</evidence>
<feature type="binding site" evidence="6 7">
    <location>
        <position position="209"/>
    </location>
    <ligand>
        <name>Zn(2+)</name>
        <dbReference type="ChEBI" id="CHEBI:29105"/>
    </ligand>
</feature>
<dbReference type="FunFam" id="3.20.20.330:FF:000003">
    <property type="entry name" value="Betaine--homocysteine S-methyltransferase 1"/>
    <property type="match status" value="1"/>
</dbReference>
<dbReference type="PIRSF" id="PIRSF037505">
    <property type="entry name" value="Betaine_HMT"/>
    <property type="match status" value="1"/>
</dbReference>
<dbReference type="InterPro" id="IPR051524">
    <property type="entry name" value="BHMT"/>
</dbReference>
<evidence type="ECO:0000256" key="1">
    <source>
        <dbReference type="ARBA" id="ARBA00005137"/>
    </source>
</evidence>
<proteinExistence type="predicted"/>
<keyword evidence="3 7" id="KW-0808">Transferase</keyword>